<dbReference type="EMBL" id="NPDN01000004">
    <property type="protein sequence ID" value="PJZ25688.1"/>
    <property type="molecule type" value="Genomic_DNA"/>
</dbReference>
<name>A0A2M9XDB6_9LEPT</name>
<evidence type="ECO:0000256" key="1">
    <source>
        <dbReference type="SAM" id="Coils"/>
    </source>
</evidence>
<reference evidence="2 3" key="1">
    <citation type="submission" date="2017-07" db="EMBL/GenBank/DDBJ databases">
        <title>Leptospira spp. isolated from tropical soils.</title>
        <authorList>
            <person name="Thibeaux R."/>
            <person name="Iraola G."/>
            <person name="Ferres I."/>
            <person name="Bierque E."/>
            <person name="Girault D."/>
            <person name="Soupe-Gilbert M.-E."/>
            <person name="Picardeau M."/>
            <person name="Goarant C."/>
        </authorList>
    </citation>
    <scope>NUCLEOTIDE SEQUENCE [LARGE SCALE GENOMIC DNA]</scope>
    <source>
        <strain evidence="2 3">MCA1-C-A1</strain>
    </source>
</reference>
<comment type="caution">
    <text evidence="2">The sequence shown here is derived from an EMBL/GenBank/DDBJ whole genome shotgun (WGS) entry which is preliminary data.</text>
</comment>
<sequence>MILKTSNIIVPIHVEALCVNSKLQGETFLGPSADFKMLPKKSRDGASWLNGPYLAEAIEKFPQIPLEKGIHLHWALPDVITQGTVSETQDLAFPAAPNRWLVTRIYTSYKNPEKPINHIQSWVVESDYVMLNSSENFPTTFPCDTESQFHLFLGKVYSLMDWIKRDQTDRNYLKIQTGKDLTSIGYGNVNFSSYYPNCRNVFGFYDSLIESFEIPDFDPGSNQISYVINGWYENPEDDILNLYASRPEDLKWKFNEDYPARTICSGTAQNVIWDNNKDYNEIDQQSDLKVTIGNNDIECLSALFASDQGKHSNAVEYQLNALQLGILNKLAGESDLPAKLEEELHTKAFDVAKGGNIWEVVKKAKTETSLHSESATEVSLSEIAASLLNELNLLQYEYDKARNQLESLRESLYMDWYRSMLLQYLPDKSGAKSALSEEDTNDLLSNLQDYIATSQDSLLTNFVKEIGNYQYDPKTFICSTTSDPASLAQRIVNKWKALDQELAKGSMEYRIQLSNSPSYFRPKDPVILLSGDAASPSIRYGYDHTFDESGKLPCRKRNELLQHLTHKNTSLMFNIDDLSLEDTYEQLPLWDDIALILTEAFIADLNQSTFIAFCLYKKSETNSSVSFSELAKALQDFQTNLLRQNSIESSEFAVQGILPIMPLAINIWQSNPSSPLFLYWEVEYHPVQRLISGDHTSYAKDLISGNFLLDQFNVDFNARNDIPLGDYQKYSGTVMLTPHGFIDLKAALTQYLQESNDEELSELLKNAHFAPLLSQSLGGFHDALIMQHESIQMQVKDPQEPLPVYQNFVNSVAENVNNYLSTNPLPQNDFNPIRGGFANVSTLKLIDIFGKERILPTDPDHLIKSENLTVNTGNPNVDRLIYLPPRLSQHARLLFRWISANNDRIESNDHPASSPICGWVIPDLLYEGLFFYDYDGSPLGIINLINDRSVTRWTSFPQEGKNVLPLGSIADQINDIKKSVKNVHLLNFILSVFPIDDKESSLSRSAHFLDQLFNSINKSAGTIIPANTNEENNLALLMGRPLALVRASLDLELKGLPAHELSWATLQEETQNDPKQIRNTRGFTEVKFPVHLGDLTQVTDGLVGFFKGTENNTDYGTFFSPAAQDHQDIVKQPNDSTIMLTSDPLAATSYLTLLIDPRVNIHVTTGILPVGSISVPPDQFETALRKLQLAFPVHPILSAKFSVAIYKPLIPGYTWKWMFAKEGTWKSEPEIIKPSTVAEMGYTPQSVKEGWLILTPDSE</sequence>
<feature type="coiled-coil region" evidence="1">
    <location>
        <begin position="384"/>
        <end position="411"/>
    </location>
</feature>
<keyword evidence="1" id="KW-0175">Coiled coil</keyword>
<dbReference type="AlphaFoldDB" id="A0A2M9XDB6"/>
<protein>
    <submittedName>
        <fullName evidence="2">Uncharacterized protein</fullName>
    </submittedName>
</protein>
<gene>
    <name evidence="2" type="ORF">CH357_08530</name>
</gene>
<evidence type="ECO:0000313" key="2">
    <source>
        <dbReference type="EMBL" id="PJZ25688.1"/>
    </source>
</evidence>
<proteinExistence type="predicted"/>
<dbReference type="Proteomes" id="UP000232196">
    <property type="component" value="Unassembled WGS sequence"/>
</dbReference>
<keyword evidence="3" id="KW-1185">Reference proteome</keyword>
<organism evidence="2 3">
    <name type="scientific">Leptospira hartskeerlii</name>
    <dbReference type="NCBI Taxonomy" id="2023177"/>
    <lineage>
        <taxon>Bacteria</taxon>
        <taxon>Pseudomonadati</taxon>
        <taxon>Spirochaetota</taxon>
        <taxon>Spirochaetia</taxon>
        <taxon>Leptospirales</taxon>
        <taxon>Leptospiraceae</taxon>
        <taxon>Leptospira</taxon>
    </lineage>
</organism>
<evidence type="ECO:0000313" key="3">
    <source>
        <dbReference type="Proteomes" id="UP000232196"/>
    </source>
</evidence>
<accession>A0A2M9XDB6</accession>